<name>A0A2S9IIJ8_9HYPH</name>
<comment type="caution">
    <text evidence="2">The sequence shown here is derived from an EMBL/GenBank/DDBJ whole genome shotgun (WGS) entry which is preliminary data.</text>
</comment>
<accession>A0A2S9IIJ8</accession>
<dbReference type="RefSeq" id="WP_158259953.1">
    <property type="nucleotide sequence ID" value="NZ_PVBR01000094.1"/>
</dbReference>
<dbReference type="AlphaFoldDB" id="A0A2S9IIJ8"/>
<organism evidence="2 3">
    <name type="scientific">Phyllobacterium phragmitis</name>
    <dbReference type="NCBI Taxonomy" id="2670329"/>
    <lineage>
        <taxon>Bacteria</taxon>
        <taxon>Pseudomonadati</taxon>
        <taxon>Pseudomonadota</taxon>
        <taxon>Alphaproteobacteria</taxon>
        <taxon>Hyphomicrobiales</taxon>
        <taxon>Phyllobacteriaceae</taxon>
        <taxon>Phyllobacterium</taxon>
    </lineage>
</organism>
<gene>
    <name evidence="2" type="ORF">C5748_27490</name>
</gene>
<protein>
    <submittedName>
        <fullName evidence="2">Uncharacterized protein</fullName>
    </submittedName>
</protein>
<evidence type="ECO:0000256" key="1">
    <source>
        <dbReference type="SAM" id="MobiDB-lite"/>
    </source>
</evidence>
<keyword evidence="3" id="KW-1185">Reference proteome</keyword>
<evidence type="ECO:0000313" key="3">
    <source>
        <dbReference type="Proteomes" id="UP000239434"/>
    </source>
</evidence>
<dbReference type="EMBL" id="PVBR01000094">
    <property type="protein sequence ID" value="PRD40353.1"/>
    <property type="molecule type" value="Genomic_DNA"/>
</dbReference>
<feature type="non-terminal residue" evidence="2">
    <location>
        <position position="158"/>
    </location>
</feature>
<reference evidence="2 3" key="1">
    <citation type="submission" date="2018-02" db="EMBL/GenBank/DDBJ databases">
        <title>The draft genome of Phyllobacterium sp. 1N-3.</title>
        <authorList>
            <person name="Liu L."/>
            <person name="Li L."/>
            <person name="Zhang X."/>
            <person name="Wang T."/>
            <person name="Liang L."/>
        </authorList>
    </citation>
    <scope>NUCLEOTIDE SEQUENCE [LARGE SCALE GENOMIC DNA]</scope>
    <source>
        <strain evidence="2 3">1N-3</strain>
    </source>
</reference>
<sequence length="158" mass="16004">PFKAGPIGNAQTGPQTVGDLEAPTIQVPGSTIAAKDIASQTMVQGALVTGLPVFIQHYPGTVAIGDTITLYAYLAGKDALTGAVVKNICTVDLIVANGDPILKGDPQPIVVPQAYLAGYGPSGSEAQPQPGTLQMNYKVTQGGGSTWSKLATPDGTAT</sequence>
<feature type="non-terminal residue" evidence="2">
    <location>
        <position position="1"/>
    </location>
</feature>
<feature type="region of interest" description="Disordered" evidence="1">
    <location>
        <begin position="1"/>
        <end position="20"/>
    </location>
</feature>
<proteinExistence type="predicted"/>
<evidence type="ECO:0000313" key="2">
    <source>
        <dbReference type="EMBL" id="PRD40353.1"/>
    </source>
</evidence>
<dbReference type="Proteomes" id="UP000239434">
    <property type="component" value="Unassembled WGS sequence"/>
</dbReference>